<dbReference type="Proteomes" id="UP000594262">
    <property type="component" value="Unplaced"/>
</dbReference>
<evidence type="ECO:0000313" key="1">
    <source>
        <dbReference type="EnsemblMetazoa" id="CLYHEMP004473.2"/>
    </source>
</evidence>
<sequence length="130" mass="15739">FLPKFSFSSSDENIKQKELQKNYTNPTKKNVSRDFIKWTKHCWIRPFDVGLHWMFILQQYCLHHFRFSIRHIGYVRWILSTQMEPRNSFRLFPTLDKIILSNFHCCKSFTLTGYHKKFIAGRVLNIILQP</sequence>
<organism evidence="1 2">
    <name type="scientific">Clytia hemisphaerica</name>
    <dbReference type="NCBI Taxonomy" id="252671"/>
    <lineage>
        <taxon>Eukaryota</taxon>
        <taxon>Metazoa</taxon>
        <taxon>Cnidaria</taxon>
        <taxon>Hydrozoa</taxon>
        <taxon>Hydroidolina</taxon>
        <taxon>Leptothecata</taxon>
        <taxon>Obeliida</taxon>
        <taxon>Clytiidae</taxon>
        <taxon>Clytia</taxon>
    </lineage>
</organism>
<protein>
    <submittedName>
        <fullName evidence="1">Uncharacterized protein</fullName>
    </submittedName>
</protein>
<evidence type="ECO:0000313" key="2">
    <source>
        <dbReference type="Proteomes" id="UP000594262"/>
    </source>
</evidence>
<name>A0A7M5UYA2_9CNID</name>
<dbReference type="OrthoDB" id="10251079at2759"/>
<accession>A0A7M5UYA2</accession>
<dbReference type="EnsemblMetazoa" id="CLYHEMT004473.2">
    <property type="protein sequence ID" value="CLYHEMP004473.2"/>
    <property type="gene ID" value="CLYHEMG004473"/>
</dbReference>
<reference evidence="1" key="1">
    <citation type="submission" date="2021-01" db="UniProtKB">
        <authorList>
            <consortium name="EnsemblMetazoa"/>
        </authorList>
    </citation>
    <scope>IDENTIFICATION</scope>
</reference>
<keyword evidence="2" id="KW-1185">Reference proteome</keyword>
<proteinExistence type="predicted"/>
<dbReference type="AlphaFoldDB" id="A0A7M5UYA2"/>